<dbReference type="PIRSF" id="PIRSF007580">
    <property type="entry name" value="UCP07580"/>
    <property type="match status" value="1"/>
</dbReference>
<organism evidence="1 2">
    <name type="scientific">Streptomyces fildesensis</name>
    <dbReference type="NCBI Taxonomy" id="375757"/>
    <lineage>
        <taxon>Bacteria</taxon>
        <taxon>Bacillati</taxon>
        <taxon>Actinomycetota</taxon>
        <taxon>Actinomycetes</taxon>
        <taxon>Kitasatosporales</taxon>
        <taxon>Streptomycetaceae</taxon>
        <taxon>Streptomyces</taxon>
    </lineage>
</organism>
<dbReference type="PANTHER" id="PTHR39456:SF1">
    <property type="entry name" value="METAL-DEPENDENT HYDROLASE"/>
    <property type="match status" value="1"/>
</dbReference>
<dbReference type="PANTHER" id="PTHR39456">
    <property type="entry name" value="METAL-DEPENDENT HYDROLASE"/>
    <property type="match status" value="1"/>
</dbReference>
<dbReference type="EC" id="3.-.-.-" evidence="1"/>
<proteinExistence type="predicted"/>
<dbReference type="GO" id="GO:0016787">
    <property type="term" value="F:hydrolase activity"/>
    <property type="evidence" value="ECO:0007669"/>
    <property type="project" value="UniProtKB-KW"/>
</dbReference>
<evidence type="ECO:0000313" key="1">
    <source>
        <dbReference type="EMBL" id="MFI9104827.1"/>
    </source>
</evidence>
<accession>A0ABW8CEF9</accession>
<evidence type="ECO:0000313" key="2">
    <source>
        <dbReference type="Proteomes" id="UP001614394"/>
    </source>
</evidence>
<dbReference type="Proteomes" id="UP001614394">
    <property type="component" value="Unassembled WGS sequence"/>
</dbReference>
<gene>
    <name evidence="1" type="ORF">ACIGXA_30360</name>
</gene>
<keyword evidence="1" id="KW-0378">Hydrolase</keyword>
<dbReference type="RefSeq" id="WP_399655449.1">
    <property type="nucleotide sequence ID" value="NZ_JBITYG010000010.1"/>
</dbReference>
<sequence>MTATEPDNLVLTPRDVQWDWTGLPMHYIDGDPFTTHFANVLNILLPEGEDWFITVFQQAVPMIKDDRLREDVIGFIGQEATHSASHQTVLTHFKKVGFDTSPYTDQLRWFFSKMLGDRELTGQKAQGWIIDRIAIIAAIEHVTAYLGDWILNADAIDRTDHNPAILDLYRWHGAEEVEHRAVAYDLFTHLDGRYRNRVRAHVIAFPVLVYWWVRGLRYLMAADPERIAGRDKPRFRDWFRASRKGVLPSPKSLVRLYFGYLRPGYHPSQYGSTTQAVAYLAASPAARAAHR</sequence>
<protein>
    <submittedName>
        <fullName evidence="1">Metal-dependent hydrolase</fullName>
        <ecNumber evidence="1">3.-.-.-</ecNumber>
    </submittedName>
</protein>
<keyword evidence="2" id="KW-1185">Reference proteome</keyword>
<dbReference type="EMBL" id="JBITYG010000010">
    <property type="protein sequence ID" value="MFI9104827.1"/>
    <property type="molecule type" value="Genomic_DNA"/>
</dbReference>
<dbReference type="InterPro" id="IPR016516">
    <property type="entry name" value="UCP07580"/>
</dbReference>
<name>A0ABW8CEF9_9ACTN</name>
<comment type="caution">
    <text evidence="1">The sequence shown here is derived from an EMBL/GenBank/DDBJ whole genome shotgun (WGS) entry which is preliminary data.</text>
</comment>
<reference evidence="1 2" key="1">
    <citation type="submission" date="2024-10" db="EMBL/GenBank/DDBJ databases">
        <title>The Natural Products Discovery Center: Release of the First 8490 Sequenced Strains for Exploring Actinobacteria Biosynthetic Diversity.</title>
        <authorList>
            <person name="Kalkreuter E."/>
            <person name="Kautsar S.A."/>
            <person name="Yang D."/>
            <person name="Bader C.D."/>
            <person name="Teijaro C.N."/>
            <person name="Fluegel L."/>
            <person name="Davis C.M."/>
            <person name="Simpson J.R."/>
            <person name="Lauterbach L."/>
            <person name="Steele A.D."/>
            <person name="Gui C."/>
            <person name="Meng S."/>
            <person name="Li G."/>
            <person name="Viehrig K."/>
            <person name="Ye F."/>
            <person name="Su P."/>
            <person name="Kiefer A.F."/>
            <person name="Nichols A."/>
            <person name="Cepeda A.J."/>
            <person name="Yan W."/>
            <person name="Fan B."/>
            <person name="Jiang Y."/>
            <person name="Adhikari A."/>
            <person name="Zheng C.-J."/>
            <person name="Schuster L."/>
            <person name="Cowan T.M."/>
            <person name="Smanski M.J."/>
            <person name="Chevrette M.G."/>
            <person name="De Carvalho L.P.S."/>
            <person name="Shen B."/>
        </authorList>
    </citation>
    <scope>NUCLEOTIDE SEQUENCE [LARGE SCALE GENOMIC DNA]</scope>
    <source>
        <strain evidence="1 2">NPDC053399</strain>
    </source>
</reference>
<dbReference type="Pfam" id="PF10118">
    <property type="entry name" value="Metal_hydrol"/>
    <property type="match status" value="1"/>
</dbReference>